<evidence type="ECO:0000256" key="1">
    <source>
        <dbReference type="RuleBase" id="RU368027"/>
    </source>
</evidence>
<gene>
    <name evidence="4" type="ORF">NERG_00974</name>
</gene>
<keyword evidence="1" id="KW-0698">rRNA processing</keyword>
<accession>H8ZBM5</accession>
<feature type="compositionally biased region" description="Basic and acidic residues" evidence="3">
    <location>
        <begin position="138"/>
        <end position="149"/>
    </location>
</feature>
<name>H8ZBM5_NEMA1</name>
<comment type="function">
    <text evidence="1">Component of the 90S pre-ribosome involved in the maturation of rRNAs. Required for early cleavages of the pre-RNAs in the 40S ribosomal subunit maturation pathway.</text>
</comment>
<organism evidence="4">
    <name type="scientific">Nematocida ausubeli (strain ATCC PRA-371 / ERTm2)</name>
    <name type="common">Nematode killer fungus</name>
    <dbReference type="NCBI Taxonomy" id="1913371"/>
    <lineage>
        <taxon>Eukaryota</taxon>
        <taxon>Fungi</taxon>
        <taxon>Fungi incertae sedis</taxon>
        <taxon>Microsporidia</taxon>
        <taxon>Nematocida</taxon>
    </lineage>
</organism>
<dbReference type="AlphaFoldDB" id="H8ZBM5"/>
<comment type="subcellular location">
    <subcellularLocation>
        <location evidence="1">Nucleus</location>
        <location evidence="1">Nucleolus</location>
    </subcellularLocation>
</comment>
<keyword evidence="1" id="KW-0539">Nucleus</keyword>
<proteinExistence type="inferred from homology"/>
<dbReference type="EMBL" id="JH604634">
    <property type="protein sequence ID" value="EHY66278.1"/>
    <property type="molecule type" value="Genomic_DNA"/>
</dbReference>
<dbReference type="GO" id="GO:0006364">
    <property type="term" value="P:rRNA processing"/>
    <property type="evidence" value="ECO:0007669"/>
    <property type="project" value="UniProtKB-UniRule"/>
</dbReference>
<dbReference type="OrthoDB" id="448446at2759"/>
<sequence length="149" mass="17912">MDGNKDRPREVSSTDGGRRHRRDNEIVRDPRFFNREVNPLYLAEAYSFLYDKEEEQLAEKQKRGEDVKKQLERVEARKRLLHLKRLQKEARETEMERVKEGKTPFYLSRKQAKVMQTLHTAKTKGVDHVLSKLKKKQKERDNKSRRAYE</sequence>
<dbReference type="GO" id="GO:1990904">
    <property type="term" value="C:ribonucleoprotein complex"/>
    <property type="evidence" value="ECO:0007669"/>
    <property type="project" value="UniProtKB-KW"/>
</dbReference>
<feature type="region of interest" description="Disordered" evidence="3">
    <location>
        <begin position="128"/>
        <end position="149"/>
    </location>
</feature>
<keyword evidence="1" id="KW-0687">Ribonucleoprotein</keyword>
<dbReference type="GO" id="GO:0005730">
    <property type="term" value="C:nucleolus"/>
    <property type="evidence" value="ECO:0007669"/>
    <property type="project" value="UniProtKB-SubCell"/>
</dbReference>
<keyword evidence="2" id="KW-0175">Coiled coil</keyword>
<feature type="coiled-coil region" evidence="2">
    <location>
        <begin position="50"/>
        <end position="103"/>
    </location>
</feature>
<reference evidence="4" key="1">
    <citation type="submission" date="2011-03" db="EMBL/GenBank/DDBJ databases">
        <title>The Genome Sequence of Nematocida sp1 strain ERTm2.</title>
        <authorList>
            <consortium name="The Broad Institute Genome Sequencing Platform"/>
            <consortium name="The Broad Institute Genome Sequencing Center for Infectious Disease"/>
            <person name="Cuomo C."/>
            <person name="Troemel E."/>
            <person name="Young S.K."/>
            <person name="Zeng Q."/>
            <person name="Gargeya S."/>
            <person name="Fitzgerald M."/>
            <person name="Haas B."/>
            <person name="Abouelleil A."/>
            <person name="Alvarado L."/>
            <person name="Arachchi H.M."/>
            <person name="Berlin A."/>
            <person name="Brown A."/>
            <person name="Chapman S.B."/>
            <person name="Chen Z."/>
            <person name="Dunbar C."/>
            <person name="Freedman E."/>
            <person name="Gearin G."/>
            <person name="Gellesch M."/>
            <person name="Goldberg J."/>
            <person name="Griggs A."/>
            <person name="Gujja S."/>
            <person name="Heilman E.R."/>
            <person name="Heiman D."/>
            <person name="Howarth C."/>
            <person name="Larson L."/>
            <person name="Lui A."/>
            <person name="MacDonald P.J.P."/>
            <person name="Mehta T."/>
            <person name="Montmayeur A."/>
            <person name="Murphy C."/>
            <person name="Neiman D."/>
            <person name="Pearson M."/>
            <person name="Priest M."/>
            <person name="Roberts A."/>
            <person name="Saif S."/>
            <person name="Shea T."/>
            <person name="Shenoy N."/>
            <person name="Sisk P."/>
            <person name="Stolte C."/>
            <person name="Sykes S."/>
            <person name="White J."/>
            <person name="Yandava C."/>
            <person name="Wortman J."/>
            <person name="Nusbaum C."/>
            <person name="Birren B."/>
        </authorList>
    </citation>
    <scope>NUCLEOTIDE SEQUENCE</scope>
    <source>
        <strain evidence="4">ERTm2</strain>
    </source>
</reference>
<dbReference type="Pfam" id="PF06102">
    <property type="entry name" value="RRP36"/>
    <property type="match status" value="1"/>
</dbReference>
<dbReference type="InterPro" id="IPR009292">
    <property type="entry name" value="RRP36"/>
</dbReference>
<comment type="similarity">
    <text evidence="1">Belongs to the RRP36 family.</text>
</comment>
<protein>
    <recommendedName>
        <fullName evidence="1">rRNA biogenesis protein RRP36</fullName>
    </recommendedName>
</protein>
<dbReference type="Proteomes" id="UP000005622">
    <property type="component" value="Unassembled WGS sequence"/>
</dbReference>
<feature type="compositionally biased region" description="Basic and acidic residues" evidence="3">
    <location>
        <begin position="1"/>
        <end position="12"/>
    </location>
</feature>
<keyword evidence="1" id="KW-0690">Ribosome biogenesis</keyword>
<evidence type="ECO:0000256" key="3">
    <source>
        <dbReference type="SAM" id="MobiDB-lite"/>
    </source>
</evidence>
<evidence type="ECO:0000256" key="2">
    <source>
        <dbReference type="SAM" id="Coils"/>
    </source>
</evidence>
<feature type="region of interest" description="Disordered" evidence="3">
    <location>
        <begin position="1"/>
        <end position="28"/>
    </location>
</feature>
<evidence type="ECO:0000313" key="4">
    <source>
        <dbReference type="EMBL" id="EHY66278.1"/>
    </source>
</evidence>
<dbReference type="HOGENOM" id="CLU_1750173_0_0_1"/>
<comment type="subunit">
    <text evidence="1">Associates with 90S and pre-40S pre-ribosomal particles.</text>
</comment>